<reference evidence="12 13" key="1">
    <citation type="submission" date="2018-07" db="EMBL/GenBank/DDBJ databases">
        <title>Lottiidibacillus patelloidae gen. nov., sp. nov., isolated from the intestinal tract of a marine limpet and the reclassification of B. taeanensis BH030017T, B. algicola KMM 3737T and B. hwajinpoensis SW-72T as genus Lottiidibacillus.</title>
        <authorList>
            <person name="Liu R."/>
            <person name="Huang Z."/>
        </authorList>
    </citation>
    <scope>NUCLEOTIDE SEQUENCE [LARGE SCALE GENOMIC DNA]</scope>
    <source>
        <strain evidence="12 13">BH030017</strain>
    </source>
</reference>
<evidence type="ECO:0000256" key="4">
    <source>
        <dbReference type="ARBA" id="ARBA00023012"/>
    </source>
</evidence>
<dbReference type="Pfam" id="PF00072">
    <property type="entry name" value="Response_reg"/>
    <property type="match status" value="1"/>
</dbReference>
<evidence type="ECO:0000259" key="11">
    <source>
        <dbReference type="PROSITE" id="PS50887"/>
    </source>
</evidence>
<gene>
    <name evidence="12" type="ORF">DS031_09290</name>
</gene>
<evidence type="ECO:0000256" key="8">
    <source>
        <dbReference type="PROSITE-ProRule" id="PRU00169"/>
    </source>
</evidence>
<evidence type="ECO:0000259" key="10">
    <source>
        <dbReference type="PROSITE" id="PS50110"/>
    </source>
</evidence>
<dbReference type="PANTHER" id="PTHR42713:SF3">
    <property type="entry name" value="TRANSCRIPTIONAL REGULATORY PROTEIN HPTR"/>
    <property type="match status" value="1"/>
</dbReference>
<dbReference type="AlphaFoldDB" id="A0A366Y0N3"/>
<accession>A0A366Y0N3</accession>
<dbReference type="Pfam" id="PF12833">
    <property type="entry name" value="HTH_18"/>
    <property type="match status" value="1"/>
</dbReference>
<sequence>MYKIAIIDDDRIIRRGLSNIFSQENYGFQLVGTASDGERGLELIEEQRPQIVISDINMPFMNGLEMARIVKEKYPEIKVILLTGYEDFKYAQEAIKVRAFDYILKPIDSDALVAKVKLAADEWEKEQKKDKQIQEGMPLLHAQFFKKLIYNGIEPNRVKKEMTDLGIKLNGSKFAVLLIKVDDLQQLNGKNYKEAVQRICSNVFKNKIEGIVFEWDGDELAAVLPFSQQLIENNEGIHDIAEQIRFHVKNHLNTTVTIAVGNVYQSLTGIVLSYQSARTAMDLRHMIGKDTVFSIKNFTFPMQVNSMNLNELEEELVEKVTLGLSHEVLTVLEEMNNQLIDQKFIRLHEIRLMAIRIVVLLFHETEKWTKQFEESNLDLTSSYNKMMQMQTVEEIFNEISDIAVRLASYANTQRKSKEPTLVEKAMKYIEENYDQEGLSLQQVAREVHVSAAYLSNIFKVEKGINFGDFLLKTRMKKAMELLRDKNMKAYEVAEMVGYSNPQYFSVCFKKYTNYSPVDFKKLG</sequence>
<dbReference type="GO" id="GO:0005737">
    <property type="term" value="C:cytoplasm"/>
    <property type="evidence" value="ECO:0007669"/>
    <property type="project" value="UniProtKB-SubCell"/>
</dbReference>
<dbReference type="GO" id="GO:0000160">
    <property type="term" value="P:phosphorelay signal transduction system"/>
    <property type="evidence" value="ECO:0007669"/>
    <property type="project" value="UniProtKB-KW"/>
</dbReference>
<dbReference type="InterPro" id="IPR011006">
    <property type="entry name" value="CheY-like_superfamily"/>
</dbReference>
<dbReference type="InterPro" id="IPR000160">
    <property type="entry name" value="GGDEF_dom"/>
</dbReference>
<evidence type="ECO:0000256" key="1">
    <source>
        <dbReference type="ARBA" id="ARBA00004496"/>
    </source>
</evidence>
<organism evidence="12 13">
    <name type="scientific">Bacillus taeanensis</name>
    <dbReference type="NCBI Taxonomy" id="273032"/>
    <lineage>
        <taxon>Bacteria</taxon>
        <taxon>Bacillati</taxon>
        <taxon>Bacillota</taxon>
        <taxon>Bacilli</taxon>
        <taxon>Bacillales</taxon>
        <taxon>Bacillaceae</taxon>
        <taxon>Bacillus</taxon>
    </lineage>
</organism>
<keyword evidence="3 8" id="KW-0597">Phosphoprotein</keyword>
<keyword evidence="5" id="KW-0805">Transcription regulation</keyword>
<dbReference type="Gene3D" id="1.10.10.60">
    <property type="entry name" value="Homeodomain-like"/>
    <property type="match status" value="2"/>
</dbReference>
<feature type="domain" description="HTH araC/xylS-type" evidence="9">
    <location>
        <begin position="423"/>
        <end position="522"/>
    </location>
</feature>
<dbReference type="PANTHER" id="PTHR42713">
    <property type="entry name" value="HISTIDINE KINASE-RELATED"/>
    <property type="match status" value="1"/>
</dbReference>
<dbReference type="InterPro" id="IPR041522">
    <property type="entry name" value="CdaR_GGDEF"/>
</dbReference>
<dbReference type="EMBL" id="QOCW01000008">
    <property type="protein sequence ID" value="RBW69721.1"/>
    <property type="molecule type" value="Genomic_DNA"/>
</dbReference>
<keyword evidence="7" id="KW-0804">Transcription</keyword>
<evidence type="ECO:0000256" key="6">
    <source>
        <dbReference type="ARBA" id="ARBA00023125"/>
    </source>
</evidence>
<dbReference type="OrthoDB" id="342399at2"/>
<dbReference type="InterPro" id="IPR051552">
    <property type="entry name" value="HptR"/>
</dbReference>
<dbReference type="GO" id="GO:0043565">
    <property type="term" value="F:sequence-specific DNA binding"/>
    <property type="evidence" value="ECO:0007669"/>
    <property type="project" value="InterPro"/>
</dbReference>
<dbReference type="Pfam" id="PF17853">
    <property type="entry name" value="GGDEF_2"/>
    <property type="match status" value="1"/>
</dbReference>
<evidence type="ECO:0000256" key="3">
    <source>
        <dbReference type="ARBA" id="ARBA00022553"/>
    </source>
</evidence>
<dbReference type="SMART" id="SM00342">
    <property type="entry name" value="HTH_ARAC"/>
    <property type="match status" value="1"/>
</dbReference>
<dbReference type="InterPro" id="IPR018060">
    <property type="entry name" value="HTH_AraC"/>
</dbReference>
<dbReference type="SUPFAM" id="SSF52172">
    <property type="entry name" value="CheY-like"/>
    <property type="match status" value="1"/>
</dbReference>
<name>A0A366Y0N3_9BACI</name>
<feature type="domain" description="Response regulatory" evidence="10">
    <location>
        <begin position="3"/>
        <end position="120"/>
    </location>
</feature>
<dbReference type="RefSeq" id="WP_113805804.1">
    <property type="nucleotide sequence ID" value="NZ_QOCW01000008.1"/>
</dbReference>
<comment type="subcellular location">
    <subcellularLocation>
        <location evidence="1">Cytoplasm</location>
    </subcellularLocation>
</comment>
<protein>
    <submittedName>
        <fullName evidence="12">DNA-binding response regulator</fullName>
    </submittedName>
</protein>
<keyword evidence="13" id="KW-1185">Reference proteome</keyword>
<dbReference type="SMART" id="SM00448">
    <property type="entry name" value="REC"/>
    <property type="match status" value="1"/>
</dbReference>
<keyword evidence="2" id="KW-0963">Cytoplasm</keyword>
<dbReference type="PROSITE" id="PS50110">
    <property type="entry name" value="RESPONSE_REGULATORY"/>
    <property type="match status" value="1"/>
</dbReference>
<dbReference type="Proteomes" id="UP000253314">
    <property type="component" value="Unassembled WGS sequence"/>
</dbReference>
<dbReference type="SUPFAM" id="SSF46689">
    <property type="entry name" value="Homeodomain-like"/>
    <property type="match status" value="2"/>
</dbReference>
<evidence type="ECO:0000256" key="2">
    <source>
        <dbReference type="ARBA" id="ARBA00022490"/>
    </source>
</evidence>
<dbReference type="Gene3D" id="3.40.50.2300">
    <property type="match status" value="1"/>
</dbReference>
<comment type="caution">
    <text evidence="12">The sequence shown here is derived from an EMBL/GenBank/DDBJ whole genome shotgun (WGS) entry which is preliminary data.</text>
</comment>
<keyword evidence="6 12" id="KW-0238">DNA-binding</keyword>
<dbReference type="PROSITE" id="PS50887">
    <property type="entry name" value="GGDEF"/>
    <property type="match status" value="1"/>
</dbReference>
<dbReference type="PROSITE" id="PS01124">
    <property type="entry name" value="HTH_ARAC_FAMILY_2"/>
    <property type="match status" value="1"/>
</dbReference>
<evidence type="ECO:0000256" key="7">
    <source>
        <dbReference type="ARBA" id="ARBA00023163"/>
    </source>
</evidence>
<proteinExistence type="predicted"/>
<dbReference type="CDD" id="cd17536">
    <property type="entry name" value="REC_YesN-like"/>
    <property type="match status" value="1"/>
</dbReference>
<evidence type="ECO:0000313" key="13">
    <source>
        <dbReference type="Proteomes" id="UP000253314"/>
    </source>
</evidence>
<evidence type="ECO:0000259" key="9">
    <source>
        <dbReference type="PROSITE" id="PS01124"/>
    </source>
</evidence>
<keyword evidence="4" id="KW-0902">Two-component regulatory system</keyword>
<feature type="domain" description="GGDEF" evidence="11">
    <location>
        <begin position="172"/>
        <end position="297"/>
    </location>
</feature>
<evidence type="ECO:0000313" key="12">
    <source>
        <dbReference type="EMBL" id="RBW69721.1"/>
    </source>
</evidence>
<dbReference type="InterPro" id="IPR001789">
    <property type="entry name" value="Sig_transdc_resp-reg_receiver"/>
</dbReference>
<dbReference type="GO" id="GO:0003700">
    <property type="term" value="F:DNA-binding transcription factor activity"/>
    <property type="evidence" value="ECO:0007669"/>
    <property type="project" value="InterPro"/>
</dbReference>
<feature type="modified residue" description="4-aspartylphosphate" evidence="8">
    <location>
        <position position="55"/>
    </location>
</feature>
<dbReference type="InterPro" id="IPR009057">
    <property type="entry name" value="Homeodomain-like_sf"/>
</dbReference>
<evidence type="ECO:0000256" key="5">
    <source>
        <dbReference type="ARBA" id="ARBA00023015"/>
    </source>
</evidence>